<proteinExistence type="predicted"/>
<dbReference type="Proteomes" id="UP000317648">
    <property type="component" value="Chromosome"/>
</dbReference>
<keyword evidence="1" id="KW-0472">Membrane</keyword>
<reference evidence="2 3" key="1">
    <citation type="submission" date="2019-02" db="EMBL/GenBank/DDBJ databases">
        <title>Deep-cultivation of Planctomycetes and their phenomic and genomic characterization uncovers novel biology.</title>
        <authorList>
            <person name="Wiegand S."/>
            <person name="Jogler M."/>
            <person name="Boedeker C."/>
            <person name="Pinto D."/>
            <person name="Vollmers J."/>
            <person name="Rivas-Marin E."/>
            <person name="Kohn T."/>
            <person name="Peeters S.H."/>
            <person name="Heuer A."/>
            <person name="Rast P."/>
            <person name="Oberbeckmann S."/>
            <person name="Bunk B."/>
            <person name="Jeske O."/>
            <person name="Meyerdierks A."/>
            <person name="Storesund J.E."/>
            <person name="Kallscheuer N."/>
            <person name="Luecker S."/>
            <person name="Lage O.M."/>
            <person name="Pohl T."/>
            <person name="Merkel B.J."/>
            <person name="Hornburger P."/>
            <person name="Mueller R.-W."/>
            <person name="Bruemmer F."/>
            <person name="Labrenz M."/>
            <person name="Spormann A.M."/>
            <person name="Op den Camp H."/>
            <person name="Overmann J."/>
            <person name="Amann R."/>
            <person name="Jetten M.S.M."/>
            <person name="Mascher T."/>
            <person name="Medema M.H."/>
            <person name="Devos D.P."/>
            <person name="Kaster A.-K."/>
            <person name="Ovreas L."/>
            <person name="Rohde M."/>
            <person name="Galperin M.Y."/>
            <person name="Jogler C."/>
        </authorList>
    </citation>
    <scope>NUCLEOTIDE SEQUENCE [LARGE SCALE GENOMIC DNA]</scope>
    <source>
        <strain evidence="2 3">Pla85_3_4</strain>
    </source>
</reference>
<keyword evidence="1" id="KW-0812">Transmembrane</keyword>
<feature type="transmembrane region" description="Helical" evidence="1">
    <location>
        <begin position="69"/>
        <end position="92"/>
    </location>
</feature>
<protein>
    <submittedName>
        <fullName evidence="2">Uncharacterized protein</fullName>
    </submittedName>
</protein>
<name>A0A518E181_9BACT</name>
<evidence type="ECO:0000313" key="3">
    <source>
        <dbReference type="Proteomes" id="UP000317648"/>
    </source>
</evidence>
<dbReference type="EMBL" id="CP036433">
    <property type="protein sequence ID" value="QDU97824.1"/>
    <property type="molecule type" value="Genomic_DNA"/>
</dbReference>
<dbReference type="AlphaFoldDB" id="A0A518E181"/>
<feature type="transmembrane region" description="Helical" evidence="1">
    <location>
        <begin position="12"/>
        <end position="34"/>
    </location>
</feature>
<gene>
    <name evidence="2" type="ORF">Pla8534_56810</name>
</gene>
<keyword evidence="1" id="KW-1133">Transmembrane helix</keyword>
<evidence type="ECO:0000313" key="2">
    <source>
        <dbReference type="EMBL" id="QDU97824.1"/>
    </source>
</evidence>
<sequence>MGLPHDTRRDFYYALRFAVFGLLFTAANLIPYLWTRGHNVVVAGWPFPCYETGGIAHAGFNPWSMTANMAIAICVSASLAWMFCDGVLVTLWRWKNWGAPWAE</sequence>
<organism evidence="2 3">
    <name type="scientific">Lignipirellula cremea</name>
    <dbReference type="NCBI Taxonomy" id="2528010"/>
    <lineage>
        <taxon>Bacteria</taxon>
        <taxon>Pseudomonadati</taxon>
        <taxon>Planctomycetota</taxon>
        <taxon>Planctomycetia</taxon>
        <taxon>Pirellulales</taxon>
        <taxon>Pirellulaceae</taxon>
        <taxon>Lignipirellula</taxon>
    </lineage>
</organism>
<evidence type="ECO:0000256" key="1">
    <source>
        <dbReference type="SAM" id="Phobius"/>
    </source>
</evidence>
<dbReference type="KEGG" id="lcre:Pla8534_56810"/>
<dbReference type="RefSeq" id="WP_145056578.1">
    <property type="nucleotide sequence ID" value="NZ_CP036433.1"/>
</dbReference>
<keyword evidence="3" id="KW-1185">Reference proteome</keyword>
<accession>A0A518E181</accession>